<reference evidence="3 4" key="1">
    <citation type="submission" date="2024-02" db="EMBL/GenBank/DDBJ databases">
        <title>A draft genome for the cacao thread blight pathogen Marasmius crinis-equi.</title>
        <authorList>
            <person name="Cohen S.P."/>
            <person name="Baruah I.K."/>
            <person name="Amoako-Attah I."/>
            <person name="Bukari Y."/>
            <person name="Meinhardt L.W."/>
            <person name="Bailey B.A."/>
        </authorList>
    </citation>
    <scope>NUCLEOTIDE SEQUENCE [LARGE SCALE GENOMIC DNA]</scope>
    <source>
        <strain evidence="3 4">GH-76</strain>
    </source>
</reference>
<evidence type="ECO:0000313" key="4">
    <source>
        <dbReference type="Proteomes" id="UP001465976"/>
    </source>
</evidence>
<organism evidence="3 4">
    <name type="scientific">Marasmius crinis-equi</name>
    <dbReference type="NCBI Taxonomy" id="585013"/>
    <lineage>
        <taxon>Eukaryota</taxon>
        <taxon>Fungi</taxon>
        <taxon>Dikarya</taxon>
        <taxon>Basidiomycota</taxon>
        <taxon>Agaricomycotina</taxon>
        <taxon>Agaricomycetes</taxon>
        <taxon>Agaricomycetidae</taxon>
        <taxon>Agaricales</taxon>
        <taxon>Marasmiineae</taxon>
        <taxon>Marasmiaceae</taxon>
        <taxon>Marasmius</taxon>
    </lineage>
</organism>
<dbReference type="Gene3D" id="1.50.10.20">
    <property type="match status" value="1"/>
</dbReference>
<dbReference type="InterPro" id="IPR008928">
    <property type="entry name" value="6-hairpin_glycosidase_sf"/>
</dbReference>
<keyword evidence="2" id="KW-0812">Transmembrane</keyword>
<comment type="caution">
    <text evidence="3">The sequence shown here is derived from an EMBL/GenBank/DDBJ whole genome shotgun (WGS) entry which is preliminary data.</text>
</comment>
<protein>
    <recommendedName>
        <fullName evidence="5">Glycoside hydrolase family 76 protein</fullName>
    </recommendedName>
</protein>
<evidence type="ECO:0008006" key="5">
    <source>
        <dbReference type="Google" id="ProtNLM"/>
    </source>
</evidence>
<feature type="compositionally biased region" description="Basic and acidic residues" evidence="1">
    <location>
        <begin position="475"/>
        <end position="488"/>
    </location>
</feature>
<feature type="region of interest" description="Disordered" evidence="1">
    <location>
        <begin position="475"/>
        <end position="498"/>
    </location>
</feature>
<keyword evidence="2" id="KW-0472">Membrane</keyword>
<dbReference type="EMBL" id="JBAHYK010000500">
    <property type="protein sequence ID" value="KAL0573482.1"/>
    <property type="molecule type" value="Genomic_DNA"/>
</dbReference>
<dbReference type="Proteomes" id="UP001465976">
    <property type="component" value="Unassembled WGS sequence"/>
</dbReference>
<sequence length="498" mass="53946">MRADETLNSTNSDAYGRAAIRAYAAYKNETFLNLAIDWWNWGRNWTISDADVSAKKFLSKNLPIPMTCSYQPIVGATFMTTDAVNTSAAALTTGLFLTLSSLLAEATSNLTYRDQAAQSFAFMRNVLFNTTTNIPVDFVDLNGSSDDTCHTDIAGDSAGAGAWIEGLSVFSILEGTTKPDEQLISNSYIGAMTTEMWYSAAEILRIQNGSSGDYRAEVNLPRGMATLYQRTQNTKFKADLEKYLAVQYNAILDQSTKNGTDIYSLDWDGPAATSFDIEGQTTALSVLLAAMTMPDTASSASPASAPSAQPGSSHKPSVGGIVGGVFGGALFLLVPLYLLWRRRVRKDQHKSPPANLFEHGPTRELHIVPFISQYLPGGGGQGHFSDETGQRKGYSKQARNSLRQVLTSLPLVSSSTEPTRPRGPGVSMLGNAEVAPSSALPTAQFPEIERHNERQLQLLQDMGEALNAINRRLEQVEGGNMRDSRSDEPPDYPGSVPS</sequence>
<evidence type="ECO:0000256" key="2">
    <source>
        <dbReference type="SAM" id="Phobius"/>
    </source>
</evidence>
<evidence type="ECO:0000313" key="3">
    <source>
        <dbReference type="EMBL" id="KAL0573482.1"/>
    </source>
</evidence>
<evidence type="ECO:0000256" key="1">
    <source>
        <dbReference type="SAM" id="MobiDB-lite"/>
    </source>
</evidence>
<keyword evidence="2" id="KW-1133">Transmembrane helix</keyword>
<name>A0ABR3FDU9_9AGAR</name>
<feature type="transmembrane region" description="Helical" evidence="2">
    <location>
        <begin position="318"/>
        <end position="340"/>
    </location>
</feature>
<accession>A0ABR3FDU9</accession>
<gene>
    <name evidence="3" type="ORF">V5O48_008475</name>
</gene>
<keyword evidence="4" id="KW-1185">Reference proteome</keyword>
<dbReference type="SUPFAM" id="SSF48208">
    <property type="entry name" value="Six-hairpin glycosidases"/>
    <property type="match status" value="1"/>
</dbReference>
<proteinExistence type="predicted"/>